<keyword evidence="3" id="KW-1185">Reference proteome</keyword>
<reference evidence="2 3" key="1">
    <citation type="submission" date="2019-03" db="EMBL/GenBank/DDBJ databases">
        <title>First draft genome of Liparis tanakae, snailfish: a comprehensive survey of snailfish specific genes.</title>
        <authorList>
            <person name="Kim W."/>
            <person name="Song I."/>
            <person name="Jeong J.-H."/>
            <person name="Kim D."/>
            <person name="Kim S."/>
            <person name="Ryu S."/>
            <person name="Song J.Y."/>
            <person name="Lee S.K."/>
        </authorList>
    </citation>
    <scope>NUCLEOTIDE SEQUENCE [LARGE SCALE GENOMIC DNA]</scope>
    <source>
        <tissue evidence="2">Muscle</tissue>
    </source>
</reference>
<protein>
    <submittedName>
        <fullName evidence="2">Uncharacterized protein</fullName>
    </submittedName>
</protein>
<dbReference type="Proteomes" id="UP000314294">
    <property type="component" value="Unassembled WGS sequence"/>
</dbReference>
<sequence>MSNRGGASEGPWQEAGPMRWEGGRTHKERGGANEAGSMAKEAGPRRSSPETSESHFAGGPSAQVNAAWRKRGTARLLPDFPPLLPLPRAREPAGEGARTGDCSASWSSESPLGDFLGFLSGSEG</sequence>
<evidence type="ECO:0000313" key="2">
    <source>
        <dbReference type="EMBL" id="TNN41712.1"/>
    </source>
</evidence>
<organism evidence="2 3">
    <name type="scientific">Liparis tanakae</name>
    <name type="common">Tanaka's snailfish</name>
    <dbReference type="NCBI Taxonomy" id="230148"/>
    <lineage>
        <taxon>Eukaryota</taxon>
        <taxon>Metazoa</taxon>
        <taxon>Chordata</taxon>
        <taxon>Craniata</taxon>
        <taxon>Vertebrata</taxon>
        <taxon>Euteleostomi</taxon>
        <taxon>Actinopterygii</taxon>
        <taxon>Neopterygii</taxon>
        <taxon>Teleostei</taxon>
        <taxon>Neoteleostei</taxon>
        <taxon>Acanthomorphata</taxon>
        <taxon>Eupercaria</taxon>
        <taxon>Perciformes</taxon>
        <taxon>Cottioidei</taxon>
        <taxon>Cottales</taxon>
        <taxon>Liparidae</taxon>
        <taxon>Liparis</taxon>
    </lineage>
</organism>
<proteinExistence type="predicted"/>
<comment type="caution">
    <text evidence="2">The sequence shown here is derived from an EMBL/GenBank/DDBJ whole genome shotgun (WGS) entry which is preliminary data.</text>
</comment>
<gene>
    <name evidence="2" type="ORF">EYF80_048126</name>
</gene>
<feature type="region of interest" description="Disordered" evidence="1">
    <location>
        <begin position="1"/>
        <end position="124"/>
    </location>
</feature>
<dbReference type="EMBL" id="SRLO01001086">
    <property type="protein sequence ID" value="TNN41712.1"/>
    <property type="molecule type" value="Genomic_DNA"/>
</dbReference>
<feature type="compositionally biased region" description="Basic and acidic residues" evidence="1">
    <location>
        <begin position="21"/>
        <end position="31"/>
    </location>
</feature>
<accession>A0A4Z2FN20</accession>
<evidence type="ECO:0000256" key="1">
    <source>
        <dbReference type="SAM" id="MobiDB-lite"/>
    </source>
</evidence>
<name>A0A4Z2FN20_9TELE</name>
<evidence type="ECO:0000313" key="3">
    <source>
        <dbReference type="Proteomes" id="UP000314294"/>
    </source>
</evidence>
<dbReference type="AlphaFoldDB" id="A0A4Z2FN20"/>